<protein>
    <recommendedName>
        <fullName evidence="5">Carbohydrate-binding domain-containing protein</fullName>
    </recommendedName>
</protein>
<sequence length="635" mass="63196">MQKKILAVTIATALIVSCFTSCGNNTSSDSQASQAESSTTVSADSTSSATDISSASDSKISDSGSDSDKQLTADDMFSDRDLSGDYSECTDITLSDSTASCSDSSVTVADGSVTITKAGTYKFSGTFTGQIIVNAGDSDKVQLVLDNASITKEGSAALYIINADKVFITTVKGTENTLSSTGKFASSDDATNVDGAIFSKSDITFNGSGTLNVKCESKHGIVTKDDLKITGGTYNITSASQGLSGKDSVRIAGGNITVTSGTDGIHSENTDDTEKGYVYISGGTLNITSGNDCIDASGTVDIKDGTFTFKAGGGSSEKTTGDSTESYKGIKADGVLTISGGTFDIDTLDDAIHSSADVTVSGGTLDISTGDDGIHSGNNTVVSGGEINIAKCYEGLEGQTVTVSGGKVTLTSSDDGINAAGGDNQGVGGGFGPDSFSADSEAKITITGGEIHVNASGDGLDSNGDIEISGGTVYVYGPTSNGNGSLDYENNAVITGGTVIMAGSSGMAMNFGSESTQGSILASTGNASAGTAVKLTDSSGNVIAEFTPTVSFQTVVISTPDITSDGTYTLTVGDSTQEITMSGCIYGSGMSGGFGGGQHGGNGGFGGGNRPGGNNPGGFAGGNPPNMNGGQTATA</sequence>
<feature type="region of interest" description="Disordered" evidence="1">
    <location>
        <begin position="597"/>
        <end position="635"/>
    </location>
</feature>
<keyword evidence="2" id="KW-0732">Signal</keyword>
<dbReference type="PROSITE" id="PS51257">
    <property type="entry name" value="PROKAR_LIPOPROTEIN"/>
    <property type="match status" value="1"/>
</dbReference>
<accession>A0A174ZAR0</accession>
<dbReference type="EMBL" id="CZBY01000005">
    <property type="protein sequence ID" value="CUQ84393.1"/>
    <property type="molecule type" value="Genomic_DNA"/>
</dbReference>
<organism evidence="3 4">
    <name type="scientific">[Eubacterium] siraeum</name>
    <dbReference type="NCBI Taxonomy" id="39492"/>
    <lineage>
        <taxon>Bacteria</taxon>
        <taxon>Bacillati</taxon>
        <taxon>Bacillota</taxon>
        <taxon>Clostridia</taxon>
        <taxon>Eubacteriales</taxon>
        <taxon>Oscillospiraceae</taxon>
        <taxon>Oscillospiraceae incertae sedis</taxon>
    </lineage>
</organism>
<feature type="compositionally biased region" description="Gly residues" evidence="1">
    <location>
        <begin position="597"/>
        <end position="621"/>
    </location>
</feature>
<dbReference type="OrthoDB" id="9812829at2"/>
<feature type="chain" id="PRO_5039409296" description="Carbohydrate-binding domain-containing protein" evidence="2">
    <location>
        <begin position="24"/>
        <end position="635"/>
    </location>
</feature>
<reference evidence="3 4" key="1">
    <citation type="submission" date="2015-09" db="EMBL/GenBank/DDBJ databases">
        <authorList>
            <consortium name="Pathogen Informatics"/>
        </authorList>
    </citation>
    <scope>NUCLEOTIDE SEQUENCE [LARGE SCALE GENOMIC DNA]</scope>
    <source>
        <strain evidence="3 4">2789STDY5834928</strain>
    </source>
</reference>
<feature type="region of interest" description="Disordered" evidence="1">
    <location>
        <begin position="25"/>
        <end position="73"/>
    </location>
</feature>
<evidence type="ECO:0000256" key="1">
    <source>
        <dbReference type="SAM" id="MobiDB-lite"/>
    </source>
</evidence>
<feature type="signal peptide" evidence="2">
    <location>
        <begin position="1"/>
        <end position="23"/>
    </location>
</feature>
<evidence type="ECO:0000256" key="2">
    <source>
        <dbReference type="SAM" id="SignalP"/>
    </source>
</evidence>
<feature type="compositionally biased region" description="Low complexity" evidence="1">
    <location>
        <begin position="26"/>
        <end position="64"/>
    </location>
</feature>
<evidence type="ECO:0000313" key="4">
    <source>
        <dbReference type="Proteomes" id="UP000095662"/>
    </source>
</evidence>
<name>A0A174ZAR0_9FIRM</name>
<feature type="compositionally biased region" description="Low complexity" evidence="1">
    <location>
        <begin position="622"/>
        <end position="635"/>
    </location>
</feature>
<dbReference type="STRING" id="39492.ERS852540_00865"/>
<gene>
    <name evidence="3" type="ORF">ERS852540_00865</name>
</gene>
<dbReference type="Proteomes" id="UP000095662">
    <property type="component" value="Unassembled WGS sequence"/>
</dbReference>
<dbReference type="AlphaFoldDB" id="A0A174ZAR0"/>
<proteinExistence type="predicted"/>
<dbReference type="InterPro" id="IPR025584">
    <property type="entry name" value="Cthe_2159"/>
</dbReference>
<evidence type="ECO:0008006" key="5">
    <source>
        <dbReference type="Google" id="ProtNLM"/>
    </source>
</evidence>
<evidence type="ECO:0000313" key="3">
    <source>
        <dbReference type="EMBL" id="CUQ84393.1"/>
    </source>
</evidence>
<dbReference type="Pfam" id="PF14262">
    <property type="entry name" value="Cthe_2159"/>
    <property type="match status" value="1"/>
</dbReference>